<evidence type="ECO:0000256" key="4">
    <source>
        <dbReference type="RuleBase" id="RU110713"/>
    </source>
</evidence>
<accession>A0A0H2RHN6</accession>
<evidence type="ECO:0000256" key="3">
    <source>
        <dbReference type="ARBA" id="ARBA00022833"/>
    </source>
</evidence>
<dbReference type="Pfam" id="PF03226">
    <property type="entry name" value="Yippee-Mis18"/>
    <property type="match status" value="1"/>
</dbReference>
<dbReference type="InterPro" id="IPR034751">
    <property type="entry name" value="Yippee"/>
</dbReference>
<comment type="similarity">
    <text evidence="1 4">Belongs to the yippee family.</text>
</comment>
<gene>
    <name evidence="6" type="ORF">SCHPADRAFT_891877</name>
</gene>
<dbReference type="InterPro" id="IPR004910">
    <property type="entry name" value="Yippee/Mis18/Cereblon"/>
</dbReference>
<proteinExistence type="inferred from homology"/>
<evidence type="ECO:0000256" key="1">
    <source>
        <dbReference type="ARBA" id="ARBA00005613"/>
    </source>
</evidence>
<feature type="domain" description="Yippee" evidence="5">
    <location>
        <begin position="20"/>
        <end position="118"/>
    </location>
</feature>
<dbReference type="Proteomes" id="UP000053477">
    <property type="component" value="Unassembled WGS sequence"/>
</dbReference>
<sequence>MVCCAPSYYAHSLGPVRVARILVCKECSFYVASMNDLLSRGYSGTHSAKAGLFDNASNVTLGERKIFLMHSGAYTVRETRCINCTSYIGWKIVQAHERSERWKEGAYVLERHFLLVTSVVEGEDWDLQLLRKPSAKLKVIDDLKMRERPISRLRVPSSVSAR</sequence>
<organism evidence="6 7">
    <name type="scientific">Schizopora paradoxa</name>
    <dbReference type="NCBI Taxonomy" id="27342"/>
    <lineage>
        <taxon>Eukaryota</taxon>
        <taxon>Fungi</taxon>
        <taxon>Dikarya</taxon>
        <taxon>Basidiomycota</taxon>
        <taxon>Agaricomycotina</taxon>
        <taxon>Agaricomycetes</taxon>
        <taxon>Hymenochaetales</taxon>
        <taxon>Schizoporaceae</taxon>
        <taxon>Schizopora</taxon>
    </lineage>
</organism>
<dbReference type="InterPro" id="IPR039058">
    <property type="entry name" value="Yippee_fam"/>
</dbReference>
<dbReference type="GO" id="GO:0046872">
    <property type="term" value="F:metal ion binding"/>
    <property type="evidence" value="ECO:0007669"/>
    <property type="project" value="UniProtKB-KW"/>
</dbReference>
<dbReference type="EMBL" id="KQ086009">
    <property type="protein sequence ID" value="KLO11097.1"/>
    <property type="molecule type" value="Genomic_DNA"/>
</dbReference>
<evidence type="ECO:0000313" key="6">
    <source>
        <dbReference type="EMBL" id="KLO11097.1"/>
    </source>
</evidence>
<reference evidence="6 7" key="1">
    <citation type="submission" date="2015-04" db="EMBL/GenBank/DDBJ databases">
        <title>Complete genome sequence of Schizopora paradoxa KUC8140, a cosmopolitan wood degrader in East Asia.</title>
        <authorList>
            <consortium name="DOE Joint Genome Institute"/>
            <person name="Min B."/>
            <person name="Park H."/>
            <person name="Jang Y."/>
            <person name="Kim J.-J."/>
            <person name="Kim K.H."/>
            <person name="Pangilinan J."/>
            <person name="Lipzen A."/>
            <person name="Riley R."/>
            <person name="Grigoriev I.V."/>
            <person name="Spatafora J.W."/>
            <person name="Choi I.-G."/>
        </authorList>
    </citation>
    <scope>NUCLEOTIDE SEQUENCE [LARGE SCALE GENOMIC DNA]</scope>
    <source>
        <strain evidence="6 7">KUC8140</strain>
    </source>
</reference>
<protein>
    <recommendedName>
        <fullName evidence="4">Protein yippee-like</fullName>
    </recommendedName>
</protein>
<dbReference type="AlphaFoldDB" id="A0A0H2RHN6"/>
<keyword evidence="2" id="KW-0479">Metal-binding</keyword>
<name>A0A0H2RHN6_9AGAM</name>
<evidence type="ECO:0000259" key="5">
    <source>
        <dbReference type="PROSITE" id="PS51792"/>
    </source>
</evidence>
<evidence type="ECO:0000313" key="7">
    <source>
        <dbReference type="Proteomes" id="UP000053477"/>
    </source>
</evidence>
<dbReference type="PROSITE" id="PS51792">
    <property type="entry name" value="YIPPEE"/>
    <property type="match status" value="1"/>
</dbReference>
<evidence type="ECO:0000256" key="2">
    <source>
        <dbReference type="ARBA" id="ARBA00022723"/>
    </source>
</evidence>
<dbReference type="InParanoid" id="A0A0H2RHN6"/>
<dbReference type="PANTHER" id="PTHR13848">
    <property type="entry name" value="PROTEIN YIPPEE-LIKE CG15309-RELATED"/>
    <property type="match status" value="1"/>
</dbReference>
<keyword evidence="7" id="KW-1185">Reference proteome</keyword>
<dbReference type="OrthoDB" id="6407410at2759"/>
<keyword evidence="3" id="KW-0862">Zinc</keyword>
<dbReference type="STRING" id="27342.A0A0H2RHN6"/>